<proteinExistence type="predicted"/>
<protein>
    <recommendedName>
        <fullName evidence="2">Helix-turn-helix domain-containing protein</fullName>
    </recommendedName>
</protein>
<feature type="domain" description="Helix-turn-helix" evidence="2">
    <location>
        <begin position="8"/>
        <end position="54"/>
    </location>
</feature>
<dbReference type="EMBL" id="PVZF01000039">
    <property type="protein sequence ID" value="PRY05404.1"/>
    <property type="molecule type" value="Genomic_DNA"/>
</dbReference>
<feature type="coiled-coil region" evidence="1">
    <location>
        <begin position="99"/>
        <end position="126"/>
    </location>
</feature>
<comment type="caution">
    <text evidence="3">The sequence shown here is derived from an EMBL/GenBank/DDBJ whole genome shotgun (WGS) entry which is preliminary data.</text>
</comment>
<organism evidence="3 4">
    <name type="scientific">Kineococcus rhizosphaerae</name>
    <dbReference type="NCBI Taxonomy" id="559628"/>
    <lineage>
        <taxon>Bacteria</taxon>
        <taxon>Bacillati</taxon>
        <taxon>Actinomycetota</taxon>
        <taxon>Actinomycetes</taxon>
        <taxon>Kineosporiales</taxon>
        <taxon>Kineosporiaceae</taxon>
        <taxon>Kineococcus</taxon>
    </lineage>
</organism>
<keyword evidence="4" id="KW-1185">Reference proteome</keyword>
<name>A0A2T0QLN3_9ACTN</name>
<reference evidence="3 4" key="1">
    <citation type="submission" date="2018-03" db="EMBL/GenBank/DDBJ databases">
        <title>Genomic Encyclopedia of Archaeal and Bacterial Type Strains, Phase II (KMG-II): from individual species to whole genera.</title>
        <authorList>
            <person name="Goeker M."/>
        </authorList>
    </citation>
    <scope>NUCLEOTIDE SEQUENCE [LARGE SCALE GENOMIC DNA]</scope>
    <source>
        <strain evidence="3 4">DSM 19711</strain>
    </source>
</reference>
<evidence type="ECO:0000259" key="2">
    <source>
        <dbReference type="Pfam" id="PF12728"/>
    </source>
</evidence>
<gene>
    <name evidence="3" type="ORF">CLV37_13916</name>
</gene>
<accession>A0A2T0QLN3</accession>
<dbReference type="Proteomes" id="UP000238083">
    <property type="component" value="Unassembled WGS sequence"/>
</dbReference>
<dbReference type="AlphaFoldDB" id="A0A2T0QLN3"/>
<sequence length="233" mass="25018">MTSHVTGLLTVAETVAETGASESTIRRRLREKAFPGAVRETGGGWRVPREDLVAAGLLTGSPVEGEAVEETVVDVRDPVVVDVALVERAARAEARVEVLDGLADEVARLRSDLAEWRDRAVGAEATRDAAVAEAERLREVDGRRAGELAAAVERAARAEGRAEGLLARITPRAVEAVDVDSDVEDAVVDEEDAVEPETAGETLAEEVPPVVDEVEEVERPGAWSAVRGWFRRR</sequence>
<dbReference type="Pfam" id="PF12728">
    <property type="entry name" value="HTH_17"/>
    <property type="match status" value="1"/>
</dbReference>
<evidence type="ECO:0000313" key="3">
    <source>
        <dbReference type="EMBL" id="PRY05404.1"/>
    </source>
</evidence>
<dbReference type="InterPro" id="IPR041657">
    <property type="entry name" value="HTH_17"/>
</dbReference>
<evidence type="ECO:0000313" key="4">
    <source>
        <dbReference type="Proteomes" id="UP000238083"/>
    </source>
</evidence>
<evidence type="ECO:0000256" key="1">
    <source>
        <dbReference type="SAM" id="Coils"/>
    </source>
</evidence>
<keyword evidence="1" id="KW-0175">Coiled coil</keyword>